<dbReference type="InterPro" id="IPR011053">
    <property type="entry name" value="Single_hybrid_motif"/>
</dbReference>
<evidence type="ECO:0000256" key="1">
    <source>
        <dbReference type="ARBA" id="ARBA00001938"/>
    </source>
</evidence>
<gene>
    <name evidence="10" type="ORF">FSW04_14855</name>
</gene>
<evidence type="ECO:0000256" key="5">
    <source>
        <dbReference type="ARBA" id="ARBA00023315"/>
    </source>
</evidence>
<dbReference type="GO" id="GO:0031405">
    <property type="term" value="F:lipoic acid binding"/>
    <property type="evidence" value="ECO:0007669"/>
    <property type="project" value="TreeGrafter"/>
</dbReference>
<reference evidence="10 11" key="1">
    <citation type="journal article" date="2018" name="J. Microbiol.">
        <title>Baekduia soli gen. nov., sp. nov., a novel bacterium isolated from the soil of Baekdu Mountain and proposal of a novel family name, Baekduiaceae fam. nov.</title>
        <authorList>
            <person name="An D.S."/>
            <person name="Siddiqi M.Z."/>
            <person name="Kim K.H."/>
            <person name="Yu H.S."/>
            <person name="Im W.T."/>
        </authorList>
    </citation>
    <scope>NUCLEOTIDE SEQUENCE [LARGE SCALE GENOMIC DNA]</scope>
    <source>
        <strain evidence="10 11">BR7-21</strain>
    </source>
</reference>
<accession>A0A5B8U6J7</accession>
<dbReference type="EMBL" id="CP042430">
    <property type="protein sequence ID" value="QEC48723.1"/>
    <property type="molecule type" value="Genomic_DNA"/>
</dbReference>
<dbReference type="Pfam" id="PF00364">
    <property type="entry name" value="Biotin_lipoyl"/>
    <property type="match status" value="1"/>
</dbReference>
<dbReference type="GO" id="GO:0005737">
    <property type="term" value="C:cytoplasm"/>
    <property type="evidence" value="ECO:0007669"/>
    <property type="project" value="TreeGrafter"/>
</dbReference>
<dbReference type="EC" id="2.3.1.-" evidence="6"/>
<dbReference type="Proteomes" id="UP000321805">
    <property type="component" value="Chromosome"/>
</dbReference>
<feature type="domain" description="Peripheral subunit-binding (PSBD)" evidence="9">
    <location>
        <begin position="130"/>
        <end position="167"/>
    </location>
</feature>
<keyword evidence="5 6" id="KW-0012">Acyltransferase</keyword>
<evidence type="ECO:0000256" key="3">
    <source>
        <dbReference type="ARBA" id="ARBA00022679"/>
    </source>
</evidence>
<sequence length="421" mass="42592">MPELTMPTLGADMVAGRLLTWHVAPGDRVRRGDIMATVDTDKAEIDIESFDEGVVDTLVVAPGTKVPVGTVLATLRPADAPQAAAAASAPPAPPAPPAGPAPVPPPVVPTPVVAVAVVPAPADGPAGRRRVSPLARRMAGALGVDLDRVTGSGPGGVIVGDDVRAAAAGTATEAVPAPAPPAPAAEAAPPAGAARRSDAERRASLRAAVAALMARSKREIPHFSVQQTIDLSAATAWLQAYNQQRPPAQRLLPAAVLLRAVVLAARDVPGLNGTYEEGILTAAPRVDLGVAIALRDGGIIAPAIPGADALALPELMTALRGLTARARRGVLRGADAAGASITVTNLGDQGADLVQGVIFPPQVALVGFGRIAERPLARDGMVGARPSVIATLTADHRVSDGHAASRLLVAVDRHLQEPDAL</sequence>
<dbReference type="OrthoDB" id="9805770at2"/>
<dbReference type="KEGG" id="bsol:FSW04_14855"/>
<dbReference type="InterPro" id="IPR023213">
    <property type="entry name" value="CAT-like_dom_sf"/>
</dbReference>
<keyword evidence="3 6" id="KW-0808">Transferase</keyword>
<dbReference type="AlphaFoldDB" id="A0A5B8U6J7"/>
<feature type="compositionally biased region" description="Low complexity" evidence="7">
    <location>
        <begin position="184"/>
        <end position="194"/>
    </location>
</feature>
<feature type="region of interest" description="Disordered" evidence="7">
    <location>
        <begin position="82"/>
        <end position="102"/>
    </location>
</feature>
<dbReference type="Pfam" id="PF02817">
    <property type="entry name" value="E3_binding"/>
    <property type="match status" value="1"/>
</dbReference>
<evidence type="ECO:0000259" key="9">
    <source>
        <dbReference type="PROSITE" id="PS51826"/>
    </source>
</evidence>
<dbReference type="Gene3D" id="3.30.559.10">
    <property type="entry name" value="Chloramphenicol acetyltransferase-like domain"/>
    <property type="match status" value="1"/>
</dbReference>
<keyword evidence="4 6" id="KW-0450">Lipoyl</keyword>
<dbReference type="InterPro" id="IPR000089">
    <property type="entry name" value="Biotin_lipoyl"/>
</dbReference>
<dbReference type="PROSITE" id="PS50968">
    <property type="entry name" value="BIOTINYL_LIPOYL"/>
    <property type="match status" value="1"/>
</dbReference>
<dbReference type="GO" id="GO:0016407">
    <property type="term" value="F:acetyltransferase activity"/>
    <property type="evidence" value="ECO:0007669"/>
    <property type="project" value="TreeGrafter"/>
</dbReference>
<feature type="region of interest" description="Disordered" evidence="7">
    <location>
        <begin position="171"/>
        <end position="200"/>
    </location>
</feature>
<dbReference type="PANTHER" id="PTHR43178">
    <property type="entry name" value="DIHYDROLIPOAMIDE ACETYLTRANSFERASE COMPONENT OF PYRUVATE DEHYDROGENASE COMPLEX"/>
    <property type="match status" value="1"/>
</dbReference>
<name>A0A5B8U6J7_9ACTN</name>
<dbReference type="Gene3D" id="2.40.50.100">
    <property type="match status" value="1"/>
</dbReference>
<dbReference type="InterPro" id="IPR004167">
    <property type="entry name" value="PSBD"/>
</dbReference>
<dbReference type="InterPro" id="IPR001078">
    <property type="entry name" value="2-oxoacid_DH_actylTfrase"/>
</dbReference>
<keyword evidence="11" id="KW-1185">Reference proteome</keyword>
<dbReference type="Gene3D" id="4.10.320.10">
    <property type="entry name" value="E3-binding domain"/>
    <property type="match status" value="1"/>
</dbReference>
<dbReference type="SUPFAM" id="SSF52777">
    <property type="entry name" value="CoA-dependent acyltransferases"/>
    <property type="match status" value="1"/>
</dbReference>
<dbReference type="SUPFAM" id="SSF51230">
    <property type="entry name" value="Single hybrid motif"/>
    <property type="match status" value="1"/>
</dbReference>
<evidence type="ECO:0000256" key="6">
    <source>
        <dbReference type="RuleBase" id="RU003423"/>
    </source>
</evidence>
<feature type="compositionally biased region" description="Pro residues" evidence="7">
    <location>
        <begin position="90"/>
        <end position="102"/>
    </location>
</feature>
<evidence type="ECO:0000256" key="2">
    <source>
        <dbReference type="ARBA" id="ARBA00007317"/>
    </source>
</evidence>
<dbReference type="InterPro" id="IPR050743">
    <property type="entry name" value="2-oxoacid_DH_E2_comp"/>
</dbReference>
<dbReference type="RefSeq" id="WP_146920579.1">
    <property type="nucleotide sequence ID" value="NZ_CP042430.1"/>
</dbReference>
<evidence type="ECO:0000259" key="8">
    <source>
        <dbReference type="PROSITE" id="PS50968"/>
    </source>
</evidence>
<dbReference type="CDD" id="cd06849">
    <property type="entry name" value="lipoyl_domain"/>
    <property type="match status" value="1"/>
</dbReference>
<dbReference type="Pfam" id="PF00198">
    <property type="entry name" value="2-oxoacid_dh"/>
    <property type="match status" value="1"/>
</dbReference>
<protein>
    <recommendedName>
        <fullName evidence="6">Dihydrolipoamide acetyltransferase component of pyruvate dehydrogenase complex</fullName>
        <ecNumber evidence="6">2.3.1.-</ecNumber>
    </recommendedName>
</protein>
<evidence type="ECO:0000256" key="7">
    <source>
        <dbReference type="SAM" id="MobiDB-lite"/>
    </source>
</evidence>
<dbReference type="PROSITE" id="PS51826">
    <property type="entry name" value="PSBD"/>
    <property type="match status" value="1"/>
</dbReference>
<comment type="cofactor">
    <cofactor evidence="1 6">
        <name>(R)-lipoate</name>
        <dbReference type="ChEBI" id="CHEBI:83088"/>
    </cofactor>
</comment>
<evidence type="ECO:0000256" key="4">
    <source>
        <dbReference type="ARBA" id="ARBA00022823"/>
    </source>
</evidence>
<dbReference type="SUPFAM" id="SSF47005">
    <property type="entry name" value="Peripheral subunit-binding domain of 2-oxo acid dehydrogenase complex"/>
    <property type="match status" value="1"/>
</dbReference>
<dbReference type="InterPro" id="IPR036625">
    <property type="entry name" value="E3-bd_dom_sf"/>
</dbReference>
<organism evidence="10 11">
    <name type="scientific">Baekduia soli</name>
    <dbReference type="NCBI Taxonomy" id="496014"/>
    <lineage>
        <taxon>Bacteria</taxon>
        <taxon>Bacillati</taxon>
        <taxon>Actinomycetota</taxon>
        <taxon>Thermoleophilia</taxon>
        <taxon>Solirubrobacterales</taxon>
        <taxon>Baekduiaceae</taxon>
        <taxon>Baekduia</taxon>
    </lineage>
</organism>
<evidence type="ECO:0000313" key="10">
    <source>
        <dbReference type="EMBL" id="QEC48723.1"/>
    </source>
</evidence>
<feature type="domain" description="Lipoyl-binding" evidence="8">
    <location>
        <begin position="1"/>
        <end position="76"/>
    </location>
</feature>
<evidence type="ECO:0000313" key="11">
    <source>
        <dbReference type="Proteomes" id="UP000321805"/>
    </source>
</evidence>
<proteinExistence type="inferred from homology"/>
<comment type="similarity">
    <text evidence="2 6">Belongs to the 2-oxoacid dehydrogenase family.</text>
</comment>
<dbReference type="PANTHER" id="PTHR43178:SF5">
    <property type="entry name" value="LIPOAMIDE ACYLTRANSFERASE COMPONENT OF BRANCHED-CHAIN ALPHA-KETO ACID DEHYDROGENASE COMPLEX, MITOCHONDRIAL"/>
    <property type="match status" value="1"/>
</dbReference>